<name>A0A9W9AA25_9AGAR</name>
<reference evidence="2" key="1">
    <citation type="submission" date="2022-08" db="EMBL/GenBank/DDBJ databases">
        <title>A Global Phylogenomic Analysis of the Shiitake Genus Lentinula.</title>
        <authorList>
            <consortium name="DOE Joint Genome Institute"/>
            <person name="Sierra-Patev S."/>
            <person name="Min B."/>
            <person name="Naranjo-Ortiz M."/>
            <person name="Looney B."/>
            <person name="Konkel Z."/>
            <person name="Slot J.C."/>
            <person name="Sakamoto Y."/>
            <person name="Steenwyk J.L."/>
            <person name="Rokas A."/>
            <person name="Carro J."/>
            <person name="Camarero S."/>
            <person name="Ferreira P."/>
            <person name="Molpeceres G."/>
            <person name="Ruiz-Duenas F.J."/>
            <person name="Serrano A."/>
            <person name="Henrissat B."/>
            <person name="Drula E."/>
            <person name="Hughes K.W."/>
            <person name="Mata J.L."/>
            <person name="Ishikawa N.K."/>
            <person name="Vargas-Isla R."/>
            <person name="Ushijima S."/>
            <person name="Smith C.A."/>
            <person name="Ahrendt S."/>
            <person name="Andreopoulos W."/>
            <person name="He G."/>
            <person name="Labutti K."/>
            <person name="Lipzen A."/>
            <person name="Ng V."/>
            <person name="Riley R."/>
            <person name="Sandor L."/>
            <person name="Barry K."/>
            <person name="Martinez A.T."/>
            <person name="Xiao Y."/>
            <person name="Gibbons J.G."/>
            <person name="Terashima K."/>
            <person name="Grigoriev I.V."/>
            <person name="Hibbett D.S."/>
        </authorList>
    </citation>
    <scope>NUCLEOTIDE SEQUENCE</scope>
    <source>
        <strain evidence="2">JLM2183</strain>
    </source>
</reference>
<dbReference type="Proteomes" id="UP001150266">
    <property type="component" value="Unassembled WGS sequence"/>
</dbReference>
<evidence type="ECO:0000313" key="2">
    <source>
        <dbReference type="EMBL" id="KAJ4477231.1"/>
    </source>
</evidence>
<dbReference type="EMBL" id="JAOTPV010000010">
    <property type="protein sequence ID" value="KAJ4477231.1"/>
    <property type="molecule type" value="Genomic_DNA"/>
</dbReference>
<protein>
    <recommendedName>
        <fullName evidence="1">F-box domain-containing protein</fullName>
    </recommendedName>
</protein>
<dbReference type="InterPro" id="IPR036047">
    <property type="entry name" value="F-box-like_dom_sf"/>
</dbReference>
<feature type="domain" description="F-box" evidence="1">
    <location>
        <begin position="4"/>
        <end position="51"/>
    </location>
</feature>
<dbReference type="AlphaFoldDB" id="A0A9W9AA25"/>
<dbReference type="OrthoDB" id="424465at2759"/>
<accession>A0A9W9AA25</accession>
<keyword evidence="3" id="KW-1185">Reference proteome</keyword>
<evidence type="ECO:0000259" key="1">
    <source>
        <dbReference type="PROSITE" id="PS50181"/>
    </source>
</evidence>
<organism evidence="2 3">
    <name type="scientific">Lentinula aciculospora</name>
    <dbReference type="NCBI Taxonomy" id="153920"/>
    <lineage>
        <taxon>Eukaryota</taxon>
        <taxon>Fungi</taxon>
        <taxon>Dikarya</taxon>
        <taxon>Basidiomycota</taxon>
        <taxon>Agaricomycotina</taxon>
        <taxon>Agaricomycetes</taxon>
        <taxon>Agaricomycetidae</taxon>
        <taxon>Agaricales</taxon>
        <taxon>Marasmiineae</taxon>
        <taxon>Omphalotaceae</taxon>
        <taxon>Lentinula</taxon>
    </lineage>
</organism>
<dbReference type="InterPro" id="IPR001810">
    <property type="entry name" value="F-box_dom"/>
</dbReference>
<dbReference type="Gene3D" id="1.20.1280.50">
    <property type="match status" value="1"/>
</dbReference>
<sequence>MIMTSLLLSSPDDVLIAILVKLDVKDLLSVLQTCRALYVFCTSSDYIWHNIKINFPLNLPSQVITSISAAELRKRCVEGLRVDHNWCRNPPNLKSLSRIEHGGITDQIQFLPPQWLVTMSRVSTSVGPTSSILSIWDCKASGEAKRIERILLEPRGLSKFSATISEDGAHVLVVIFGNARAEIVRVYYIPLQYNDYRAEPDQYILSRVIADDVADTVFEADICGEIVSCLVARFEMGQPVYQVLFLNARSGKHRKIDVHTLTPFTQLQIHLFPDSFLLLSGIQNIHNLVLQIYNVTSFLWTLKSSANNPFASTSLGTPCAEYTSSTLGARHQEYKLSTGQRSTVAALCFPTGTNNRLVRFPIHSDNNGVTRLGPQSRLQTYTFHGAENIAMSPEFIVLGHCGQRGVWLEHEWDEQSDRTSFNPMKGVFSSDQSKAVNVGPLLPRHMALPFRTNTCQSIAFDEATGRVFLALYTGEIHVLNF</sequence>
<evidence type="ECO:0000313" key="3">
    <source>
        <dbReference type="Proteomes" id="UP001150266"/>
    </source>
</evidence>
<dbReference type="SUPFAM" id="SSF81383">
    <property type="entry name" value="F-box domain"/>
    <property type="match status" value="1"/>
</dbReference>
<proteinExistence type="predicted"/>
<dbReference type="PROSITE" id="PS50181">
    <property type="entry name" value="FBOX"/>
    <property type="match status" value="1"/>
</dbReference>
<comment type="caution">
    <text evidence="2">The sequence shown here is derived from an EMBL/GenBank/DDBJ whole genome shotgun (WGS) entry which is preliminary data.</text>
</comment>
<dbReference type="CDD" id="cd09917">
    <property type="entry name" value="F-box_SF"/>
    <property type="match status" value="1"/>
</dbReference>
<dbReference type="Pfam" id="PF12937">
    <property type="entry name" value="F-box-like"/>
    <property type="match status" value="1"/>
</dbReference>
<gene>
    <name evidence="2" type="ORF">J3R30DRAFT_192109</name>
</gene>